<dbReference type="AlphaFoldDB" id="A0A926P4L5"/>
<feature type="coiled-coil region" evidence="1">
    <location>
        <begin position="347"/>
        <end position="402"/>
    </location>
</feature>
<evidence type="ECO:0000313" key="3">
    <source>
        <dbReference type="EMBL" id="MBD1546887.1"/>
    </source>
</evidence>
<reference evidence="3" key="1">
    <citation type="submission" date="2020-05" db="EMBL/GenBank/DDBJ databases">
        <title>Identification of trans-AT polyketide cluster in two marine bacteria, producers of a novel glutaramide-containing polyketide sesbanimide D and analogs.</title>
        <authorList>
            <person name="Kacar D."/>
            <person name="Rodriguez P."/>
            <person name="Canedo L."/>
            <person name="Gonzalez E."/>
            <person name="Galan B."/>
            <person name="De La Calle F."/>
            <person name="Garcia J.L."/>
        </authorList>
    </citation>
    <scope>NUCLEOTIDE SEQUENCE</scope>
    <source>
        <strain evidence="3">PHM038</strain>
    </source>
</reference>
<dbReference type="EMBL" id="JABFCZ010000011">
    <property type="protein sequence ID" value="MBD1546887.1"/>
    <property type="molecule type" value="Genomic_DNA"/>
</dbReference>
<dbReference type="RefSeq" id="WP_190291636.1">
    <property type="nucleotide sequence ID" value="NZ_JABFCZ010000011.1"/>
</dbReference>
<dbReference type="Gene3D" id="3.40.50.2000">
    <property type="entry name" value="Glycogen Phosphorylase B"/>
    <property type="match status" value="1"/>
</dbReference>
<evidence type="ECO:0000256" key="1">
    <source>
        <dbReference type="SAM" id="Coils"/>
    </source>
</evidence>
<comment type="caution">
    <text evidence="3">The sequence shown here is derived from an EMBL/GenBank/DDBJ whole genome shotgun (WGS) entry which is preliminary data.</text>
</comment>
<organism evidence="3 4">
    <name type="scientific">Roseibium aggregatum</name>
    <dbReference type="NCBI Taxonomy" id="187304"/>
    <lineage>
        <taxon>Bacteria</taxon>
        <taxon>Pseudomonadati</taxon>
        <taxon>Pseudomonadota</taxon>
        <taxon>Alphaproteobacteria</taxon>
        <taxon>Hyphomicrobiales</taxon>
        <taxon>Stappiaceae</taxon>
        <taxon>Roseibium</taxon>
    </lineage>
</organism>
<evidence type="ECO:0000313" key="4">
    <source>
        <dbReference type="Proteomes" id="UP000598467"/>
    </source>
</evidence>
<gene>
    <name evidence="3" type="ORF">HK439_11480</name>
</gene>
<sequence>MTPETRPLRILMTNNTLSLRAGSELYLRDLAISFMKRGHFPVAYSRTLGAVANELRAATIPVIDDLNEMAIAPDIIHGQHHLETMTAATHFPHVPVVYTCHGWVPWPELPPAFPNIMRYVAVDDLCRERLLTTHGIEPEQITTLYNFVDLKRFHRVRELPEKPGSALVFSNTRPEIPQAIRQACDRLGIDKVDIVGQASGNAVAHPEMILADYDIVFAKARSAIEAMASGCAVVVADKERLAGMVTPENLATFQGLNFGIRTLQQQAFTSDNVERELKLYNAAAAGRVTQAIRSSADMEAVADAWIGLYRNAIDRWRELGPAITDEARFAAISEYLAGALSPRIKAADQNIRDRKNAEAELARVSREAEKVPELEKKLRNERAEHEKELAAARSKSNQIKSSKLKFILGRLKL</sequence>
<proteinExistence type="predicted"/>
<dbReference type="GO" id="GO:0016757">
    <property type="term" value="F:glycosyltransferase activity"/>
    <property type="evidence" value="ECO:0007669"/>
    <property type="project" value="UniProtKB-ARBA"/>
</dbReference>
<protein>
    <submittedName>
        <fullName evidence="3">Glycosyltransferase</fullName>
    </submittedName>
</protein>
<dbReference type="Pfam" id="PF13439">
    <property type="entry name" value="Glyco_transf_4"/>
    <property type="match status" value="1"/>
</dbReference>
<dbReference type="SUPFAM" id="SSF53756">
    <property type="entry name" value="UDP-Glycosyltransferase/glycogen phosphorylase"/>
    <property type="match status" value="1"/>
</dbReference>
<feature type="domain" description="Glycosyltransferase subfamily 4-like N-terminal" evidence="2">
    <location>
        <begin position="60"/>
        <end position="152"/>
    </location>
</feature>
<dbReference type="InterPro" id="IPR028098">
    <property type="entry name" value="Glyco_trans_4-like_N"/>
</dbReference>
<dbReference type="Proteomes" id="UP000598467">
    <property type="component" value="Unassembled WGS sequence"/>
</dbReference>
<keyword evidence="1" id="KW-0175">Coiled coil</keyword>
<accession>A0A926P4L5</accession>
<evidence type="ECO:0000259" key="2">
    <source>
        <dbReference type="Pfam" id="PF13439"/>
    </source>
</evidence>
<name>A0A926P4L5_9HYPH</name>